<feature type="binding site" evidence="12">
    <location>
        <position position="680"/>
    </location>
    <ligand>
        <name>Zn(2+)</name>
        <dbReference type="ChEBI" id="CHEBI:29105"/>
        <label>1</label>
        <note>catalytic</note>
    </ligand>
</feature>
<dbReference type="RefSeq" id="WP_028310300.1">
    <property type="nucleotide sequence ID" value="NZ_AXWS01000007.1"/>
</dbReference>
<feature type="binding site" evidence="12">
    <location>
        <position position="763"/>
    </location>
    <ligand>
        <name>Zn(2+)</name>
        <dbReference type="ChEBI" id="CHEBI:29105"/>
        <label>1</label>
        <note>catalytic</note>
    </ligand>
</feature>
<feature type="binding site" evidence="10 11">
    <location>
        <begin position="552"/>
        <end position="553"/>
    </location>
    <ligand>
        <name>5-methyltetrahydropteroyltri-L-glutamate</name>
        <dbReference type="ChEBI" id="CHEBI:58207"/>
    </ligand>
</feature>
<dbReference type="NCBIfam" id="TIGR01371">
    <property type="entry name" value="met_syn_B12ind"/>
    <property type="match status" value="1"/>
</dbReference>
<feature type="active site" description="Proton donor" evidence="10 13">
    <location>
        <position position="731"/>
    </location>
</feature>
<evidence type="ECO:0000256" key="1">
    <source>
        <dbReference type="ARBA" id="ARBA00002777"/>
    </source>
</evidence>
<feature type="binding site" evidence="10">
    <location>
        <position position="680"/>
    </location>
    <ligand>
        <name>Zn(2+)</name>
        <dbReference type="ChEBI" id="CHEBI:29105"/>
        <note>catalytic</note>
    </ligand>
</feature>
<keyword evidence="9 10" id="KW-0486">Methionine biosynthesis</keyword>
<feature type="binding site" evidence="10">
    <location>
        <position position="702"/>
    </location>
    <ligand>
        <name>Zn(2+)</name>
        <dbReference type="ChEBI" id="CHEBI:29105"/>
        <note>catalytic</note>
    </ligand>
</feature>
<comment type="function">
    <text evidence="1 10">Catalyzes the transfer of a methyl group from 5-methyltetrahydrofolate to homocysteine resulting in methionine formation.</text>
</comment>
<feature type="binding site" evidence="10 11">
    <location>
        <begin position="468"/>
        <end position="470"/>
    </location>
    <ligand>
        <name>L-homocysteine</name>
        <dbReference type="ChEBI" id="CHEBI:58199"/>
    </ligand>
</feature>
<evidence type="ECO:0000313" key="17">
    <source>
        <dbReference type="RefSeq" id="WP_028310300.1"/>
    </source>
</evidence>
<comment type="pathway">
    <text evidence="2 10">Amino-acid biosynthesis; L-methionine biosynthesis via de novo pathway; L-methionine from L-homocysteine (MetE route): step 1/1.</text>
</comment>
<dbReference type="Proteomes" id="UP000675920">
    <property type="component" value="Unplaced"/>
</dbReference>
<keyword evidence="6 10" id="KW-0808">Transferase</keyword>
<feature type="binding site" evidence="11">
    <location>
        <position position="142"/>
    </location>
    <ligand>
        <name>5-methyltetrahydropteroyltri-L-glutamate</name>
        <dbReference type="ChEBI" id="CHEBI:58207"/>
    </ligand>
</feature>
<dbReference type="AlphaFoldDB" id="A0A8B6X1P0"/>
<evidence type="ECO:0000256" key="7">
    <source>
        <dbReference type="ARBA" id="ARBA00022723"/>
    </source>
</evidence>
<name>A0A8B6X1P0_9BURK</name>
<keyword evidence="4 10" id="KW-0489">Methyltransferase</keyword>
<feature type="binding site" evidence="11">
    <location>
        <position position="19"/>
    </location>
    <ligand>
        <name>5-methyltetrahydropteroyltri-L-glutamate</name>
        <dbReference type="ChEBI" id="CHEBI:58207"/>
    </ligand>
</feature>
<evidence type="ECO:0000256" key="3">
    <source>
        <dbReference type="ARBA" id="ARBA00009553"/>
    </source>
</evidence>
<dbReference type="HAMAP" id="MF_00172">
    <property type="entry name" value="Meth_synth"/>
    <property type="match status" value="1"/>
</dbReference>
<evidence type="ECO:0000256" key="2">
    <source>
        <dbReference type="ARBA" id="ARBA00004681"/>
    </source>
</evidence>
<dbReference type="CDD" id="cd03312">
    <property type="entry name" value="CIMS_N_terminal_like"/>
    <property type="match status" value="1"/>
</dbReference>
<feature type="binding site" evidence="10 11">
    <location>
        <position position="636"/>
    </location>
    <ligand>
        <name>L-methionine</name>
        <dbReference type="ChEBI" id="CHEBI:57844"/>
    </ligand>
</feature>
<dbReference type="PANTHER" id="PTHR30519">
    <property type="entry name" value="5-METHYLTETRAHYDROPTEROYLTRIGLUTAMATE--HOMOCYSTEINE METHYLTRANSFERASE"/>
    <property type="match status" value="1"/>
</dbReference>
<keyword evidence="5 10" id="KW-0028">Amino-acid biosynthesis</keyword>
<keyword evidence="10" id="KW-0677">Repeat</keyword>
<comment type="cofactor">
    <cofactor evidence="12">
        <name>Zn(2+)</name>
        <dbReference type="ChEBI" id="CHEBI:29105"/>
    </cofactor>
    <text evidence="12">Binds 2 Zn(2+) ions per subunit.</text>
</comment>
<dbReference type="UniPathway" id="UPA00051">
    <property type="reaction ID" value="UER00082"/>
</dbReference>
<gene>
    <name evidence="10 17" type="primary">metE</name>
</gene>
<feature type="domain" description="Cobalamin-independent methionine synthase MetE N-terminal" evidence="15">
    <location>
        <begin position="5"/>
        <end position="85"/>
    </location>
</feature>
<evidence type="ECO:0000256" key="6">
    <source>
        <dbReference type="ARBA" id="ARBA00022679"/>
    </source>
</evidence>
<evidence type="ECO:0000256" key="9">
    <source>
        <dbReference type="ARBA" id="ARBA00023167"/>
    </source>
</evidence>
<evidence type="ECO:0000259" key="14">
    <source>
        <dbReference type="Pfam" id="PF01717"/>
    </source>
</evidence>
<feature type="binding site" evidence="10 11">
    <location>
        <begin position="468"/>
        <end position="470"/>
    </location>
    <ligand>
        <name>L-methionine</name>
        <dbReference type="ChEBI" id="CHEBI:57844"/>
    </ligand>
</feature>
<dbReference type="GO" id="GO:0009086">
    <property type="term" value="P:methionine biosynthetic process"/>
    <property type="evidence" value="ECO:0007669"/>
    <property type="project" value="UniProtKB-UniRule"/>
</dbReference>
<feature type="binding site" evidence="10">
    <location>
        <position position="763"/>
    </location>
    <ligand>
        <name>Zn(2+)</name>
        <dbReference type="ChEBI" id="CHEBI:29105"/>
        <note>catalytic</note>
    </ligand>
</feature>
<dbReference type="Pfam" id="PF08267">
    <property type="entry name" value="Meth_synt_1"/>
    <property type="match status" value="2"/>
</dbReference>
<accession>A0A8B6X1P0</accession>
<dbReference type="CDD" id="cd03311">
    <property type="entry name" value="CIMS_C_terminal_like"/>
    <property type="match status" value="1"/>
</dbReference>
<comment type="catalytic activity">
    <reaction evidence="10">
        <text>5-methyltetrahydropteroyltri-L-glutamate + L-homocysteine = tetrahydropteroyltri-L-glutamate + L-methionine</text>
        <dbReference type="Rhea" id="RHEA:21196"/>
        <dbReference type="ChEBI" id="CHEBI:57844"/>
        <dbReference type="ChEBI" id="CHEBI:58140"/>
        <dbReference type="ChEBI" id="CHEBI:58199"/>
        <dbReference type="ChEBI" id="CHEBI:58207"/>
        <dbReference type="EC" id="2.1.1.14"/>
    </reaction>
</comment>
<feature type="binding site" evidence="10 11">
    <location>
        <position position="598"/>
    </location>
    <ligand>
        <name>5-methyltetrahydropteroyltri-L-glutamate</name>
        <dbReference type="ChEBI" id="CHEBI:58207"/>
    </ligand>
</feature>
<evidence type="ECO:0000256" key="12">
    <source>
        <dbReference type="PIRSR" id="PIRSR000382-2"/>
    </source>
</evidence>
<keyword evidence="8 10" id="KW-0862">Zinc</keyword>
<sequence>MTLVHTLGFPRIGERRELKFALESFWRGDSSAAQLEEAARFVRARRWQTQARAGLGLVTVGDFALYDHVLDASLLLGAVPARFGFGGDAGTAGHGAGADNAPATGAQAVVDRAPLGLAGHFALARGNAAQPALEMTKWFDTNYHYLVPELDSRTRLSLHAAALLDEVREAQAFGHRVKVALVGPLTWLRLAKSHEAGFDRRALAADLAECYATLFGRLGGLGVEWVQLDETALVTDLDDDWLHAADLIYARFNRAEGRPRLLLATAFGDVSRHADRLAGWPIDGLHLDLVRAPDQLAAFLPDWPEGRVLSAGVVDGRNIWRNDLRLSLATLAPLHAALGDRLWLAPSCSLLHVPVTLDGEDKLDAEVKPWLAFATEKLGELALLARALDAGDNADAPAHEATAIARALAASDAARGARLASRRTRHRTVRARVEAITPDMAERFSPHAGRAVAQQAALGLPPLPTTTIGSFPQTPAIRAARAAHKRGELGALDYLNAMRAEVAEVIRRQEALGLDVLVHGEPERTDMVEYFAEKLWGYAVTANGWVQSYGSRCVKPPILFGDVLRPEAMTVDTAVHAQSLTGKPVKGMLTGPVTMLQWSFVRDDLPREQVQLQLALALRDEVQALEAAGIRIIQIDEPAFREGLPLRAADQGAWLDAAVRAFRLSAAGVADTTQIHTHMCYSEFNDVLPWIAAMDADVITIETSRSAMELLDGFAAFDYPNQIGPGVYDIHSPRVPSVEAMLALLERACSVIPRERLWVNPDCGLKTRGWAETEAALANMVAAARRLRASAPAAAAVLA</sequence>
<feature type="binding site" evidence="10 11">
    <location>
        <position position="521"/>
    </location>
    <ligand>
        <name>L-methionine</name>
        <dbReference type="ChEBI" id="CHEBI:57844"/>
    </ligand>
</feature>
<dbReference type="InterPro" id="IPR038071">
    <property type="entry name" value="UROD/MetE-like_sf"/>
</dbReference>
<keyword evidence="16" id="KW-1185">Reference proteome</keyword>
<protein>
    <recommendedName>
        <fullName evidence="10">5-methyltetrahydropteroyltriglutamate--homocysteine methyltransferase</fullName>
        <ecNumber evidence="10">2.1.1.14</ecNumber>
    </recommendedName>
    <alternativeName>
        <fullName evidence="10">Cobalamin-independent methionine synthase</fullName>
    </alternativeName>
    <alternativeName>
        <fullName evidence="10">Methionine synthase, vitamin-B12 independent isozyme</fullName>
    </alternativeName>
</protein>
<organism evidence="16 17">
    <name type="scientific">Derxia gummosa DSM 723</name>
    <dbReference type="NCBI Taxonomy" id="1121388"/>
    <lineage>
        <taxon>Bacteria</taxon>
        <taxon>Pseudomonadati</taxon>
        <taxon>Pseudomonadota</taxon>
        <taxon>Betaproteobacteria</taxon>
        <taxon>Burkholderiales</taxon>
        <taxon>Alcaligenaceae</taxon>
        <taxon>Derxia</taxon>
    </lineage>
</organism>
<dbReference type="PIRSF" id="PIRSF000382">
    <property type="entry name" value="MeTrfase_B12_ind"/>
    <property type="match status" value="1"/>
</dbReference>
<feature type="binding site" evidence="10">
    <location>
        <begin position="16"/>
        <end position="19"/>
    </location>
    <ligand>
        <name>5-methyltetrahydropteroyltri-L-glutamate</name>
        <dbReference type="ChEBI" id="CHEBI:58207"/>
    </ligand>
</feature>
<evidence type="ECO:0000313" key="16">
    <source>
        <dbReference type="Proteomes" id="UP000675920"/>
    </source>
</evidence>
<evidence type="ECO:0000256" key="4">
    <source>
        <dbReference type="ARBA" id="ARBA00022603"/>
    </source>
</evidence>
<evidence type="ECO:0000256" key="5">
    <source>
        <dbReference type="ARBA" id="ARBA00022605"/>
    </source>
</evidence>
<dbReference type="Pfam" id="PF01717">
    <property type="entry name" value="Meth_synt_2"/>
    <property type="match status" value="1"/>
</dbReference>
<dbReference type="Gene3D" id="3.20.20.210">
    <property type="match status" value="2"/>
</dbReference>
<feature type="binding site" evidence="10">
    <location>
        <position position="521"/>
    </location>
    <ligand>
        <name>L-homocysteine</name>
        <dbReference type="ChEBI" id="CHEBI:58199"/>
    </ligand>
</feature>
<dbReference type="EC" id="2.1.1.14" evidence="10"/>
<feature type="binding site" evidence="10">
    <location>
        <position position="137"/>
    </location>
    <ligand>
        <name>5-methyltetrahydropteroyltri-L-glutamate</name>
        <dbReference type="ChEBI" id="CHEBI:58207"/>
    </ligand>
</feature>
<dbReference type="OrthoDB" id="244285at2"/>
<feature type="binding site" evidence="10">
    <location>
        <position position="678"/>
    </location>
    <ligand>
        <name>Zn(2+)</name>
        <dbReference type="ChEBI" id="CHEBI:29105"/>
        <note>catalytic</note>
    </ligand>
</feature>
<feature type="binding site" evidence="10 11">
    <location>
        <position position="636"/>
    </location>
    <ligand>
        <name>L-homocysteine</name>
        <dbReference type="ChEBI" id="CHEBI:58199"/>
    </ligand>
</feature>
<feature type="binding site" evidence="10">
    <location>
        <position position="642"/>
    </location>
    <ligand>
        <name>5-methyltetrahydropteroyltri-L-glutamate</name>
        <dbReference type="ChEBI" id="CHEBI:58207"/>
    </ligand>
</feature>
<dbReference type="SUPFAM" id="SSF51726">
    <property type="entry name" value="UROD/MetE-like"/>
    <property type="match status" value="2"/>
</dbReference>
<dbReference type="InterPro" id="IPR013215">
    <property type="entry name" value="Cbl-indep_Met_Synth_N"/>
</dbReference>
<dbReference type="GO" id="GO:0003871">
    <property type="term" value="F:5-methyltetrahydropteroyltriglutamate-homocysteine S-methyltransferase activity"/>
    <property type="evidence" value="ECO:0007669"/>
    <property type="project" value="UniProtKB-UniRule"/>
</dbReference>
<keyword evidence="7 10" id="KW-0479">Metal-binding</keyword>
<dbReference type="NCBIfam" id="NF003556">
    <property type="entry name" value="PRK05222.1"/>
    <property type="match status" value="1"/>
</dbReference>
<feature type="domain" description="Cobalamin-independent methionine synthase MetE C-terminal/archaeal" evidence="14">
    <location>
        <begin position="463"/>
        <end position="785"/>
    </location>
</feature>
<dbReference type="InterPro" id="IPR006276">
    <property type="entry name" value="Cobalamin-indep_Met_synthase"/>
</dbReference>
<comment type="similarity">
    <text evidence="3 10">Belongs to the vitamin-B12 independent methionine synthase family.</text>
</comment>
<dbReference type="GO" id="GO:0008270">
    <property type="term" value="F:zinc ion binding"/>
    <property type="evidence" value="ECO:0007669"/>
    <property type="project" value="InterPro"/>
</dbReference>
<reference evidence="17" key="1">
    <citation type="submission" date="2025-08" db="UniProtKB">
        <authorList>
            <consortium name="RefSeq"/>
        </authorList>
    </citation>
    <scope>IDENTIFICATION</scope>
</reference>
<evidence type="ECO:0000256" key="10">
    <source>
        <dbReference type="HAMAP-Rule" id="MF_00172"/>
    </source>
</evidence>
<feature type="domain" description="Cobalamin-independent methionine synthase MetE N-terminal" evidence="15">
    <location>
        <begin position="116"/>
        <end position="336"/>
    </location>
</feature>
<feature type="binding site" evidence="12">
    <location>
        <position position="678"/>
    </location>
    <ligand>
        <name>Zn(2+)</name>
        <dbReference type="ChEBI" id="CHEBI:29105"/>
        <label>1</label>
        <note>catalytic</note>
    </ligand>
</feature>
<dbReference type="InterPro" id="IPR002629">
    <property type="entry name" value="Met_Synth_C/arc"/>
</dbReference>
<evidence type="ECO:0000256" key="11">
    <source>
        <dbReference type="PIRSR" id="PIRSR000382-1"/>
    </source>
</evidence>
<evidence type="ECO:0000256" key="13">
    <source>
        <dbReference type="PIRSR" id="PIRSR000382-3"/>
    </source>
</evidence>
<feature type="binding site" evidence="12">
    <location>
        <position position="702"/>
    </location>
    <ligand>
        <name>Zn(2+)</name>
        <dbReference type="ChEBI" id="CHEBI:29105"/>
        <label>1</label>
        <note>catalytic</note>
    </ligand>
</feature>
<proteinExistence type="inferred from homology"/>
<dbReference type="GO" id="GO:0032259">
    <property type="term" value="P:methylation"/>
    <property type="evidence" value="ECO:0007669"/>
    <property type="project" value="UniProtKB-KW"/>
</dbReference>
<comment type="cofactor">
    <cofactor evidence="10">
        <name>Zn(2+)</name>
        <dbReference type="ChEBI" id="CHEBI:29105"/>
    </cofactor>
    <text evidence="10">Binds 1 zinc ion per subunit.</text>
</comment>
<evidence type="ECO:0000256" key="8">
    <source>
        <dbReference type="ARBA" id="ARBA00022833"/>
    </source>
</evidence>
<evidence type="ECO:0000259" key="15">
    <source>
        <dbReference type="Pfam" id="PF08267"/>
    </source>
</evidence>